<dbReference type="InterPro" id="IPR050729">
    <property type="entry name" value="Rho-GAP"/>
</dbReference>
<dbReference type="HOGENOM" id="CLU_797384_0_0_1"/>
<feature type="compositionally biased region" description="Polar residues" evidence="2">
    <location>
        <begin position="259"/>
        <end position="269"/>
    </location>
</feature>
<organism evidence="4 5">
    <name type="scientific">Tulasnella calospora MUT 4182</name>
    <dbReference type="NCBI Taxonomy" id="1051891"/>
    <lineage>
        <taxon>Eukaryota</taxon>
        <taxon>Fungi</taxon>
        <taxon>Dikarya</taxon>
        <taxon>Basidiomycota</taxon>
        <taxon>Agaricomycotina</taxon>
        <taxon>Agaricomycetes</taxon>
        <taxon>Cantharellales</taxon>
        <taxon>Tulasnellaceae</taxon>
        <taxon>Tulasnella</taxon>
    </lineage>
</organism>
<dbReference type="Gene3D" id="1.10.555.10">
    <property type="entry name" value="Rho GTPase activation protein"/>
    <property type="match status" value="1"/>
</dbReference>
<keyword evidence="5" id="KW-1185">Reference proteome</keyword>
<dbReference type="Pfam" id="PF00620">
    <property type="entry name" value="RhoGAP"/>
    <property type="match status" value="1"/>
</dbReference>
<protein>
    <recommendedName>
        <fullName evidence="3">Rho-GAP domain-containing protein</fullName>
    </recommendedName>
</protein>
<evidence type="ECO:0000313" key="4">
    <source>
        <dbReference type="EMBL" id="KIO21145.1"/>
    </source>
</evidence>
<dbReference type="OrthoDB" id="79452at2759"/>
<feature type="compositionally biased region" description="Basic and acidic residues" evidence="2">
    <location>
        <begin position="316"/>
        <end position="331"/>
    </location>
</feature>
<dbReference type="GO" id="GO:0005096">
    <property type="term" value="F:GTPase activator activity"/>
    <property type="evidence" value="ECO:0007669"/>
    <property type="project" value="UniProtKB-KW"/>
</dbReference>
<evidence type="ECO:0000256" key="1">
    <source>
        <dbReference type="ARBA" id="ARBA00022468"/>
    </source>
</evidence>
<dbReference type="SUPFAM" id="SSF48350">
    <property type="entry name" value="GTPase activation domain, GAP"/>
    <property type="match status" value="1"/>
</dbReference>
<proteinExistence type="predicted"/>
<dbReference type="Proteomes" id="UP000054248">
    <property type="component" value="Unassembled WGS sequence"/>
</dbReference>
<dbReference type="InterPro" id="IPR000198">
    <property type="entry name" value="RhoGAP_dom"/>
</dbReference>
<gene>
    <name evidence="4" type="ORF">M407DRAFT_29203</name>
</gene>
<dbReference type="STRING" id="1051891.A0A0C3PZV9"/>
<accession>A0A0C3PZV9</accession>
<dbReference type="PANTHER" id="PTHR23176">
    <property type="entry name" value="RHO/RAC/CDC GTPASE-ACTIVATING PROTEIN"/>
    <property type="match status" value="1"/>
</dbReference>
<dbReference type="AlphaFoldDB" id="A0A0C3PZV9"/>
<feature type="compositionally biased region" description="Basic and acidic residues" evidence="2">
    <location>
        <begin position="228"/>
        <end position="239"/>
    </location>
</feature>
<dbReference type="EMBL" id="KN823147">
    <property type="protein sequence ID" value="KIO21145.1"/>
    <property type="molecule type" value="Genomic_DNA"/>
</dbReference>
<feature type="domain" description="Rho-GAP" evidence="3">
    <location>
        <begin position="12"/>
        <end position="198"/>
    </location>
</feature>
<evidence type="ECO:0000256" key="2">
    <source>
        <dbReference type="SAM" id="MobiDB-lite"/>
    </source>
</evidence>
<dbReference type="GO" id="GO:0005737">
    <property type="term" value="C:cytoplasm"/>
    <property type="evidence" value="ECO:0007669"/>
    <property type="project" value="TreeGrafter"/>
</dbReference>
<name>A0A0C3PZV9_9AGAM</name>
<dbReference type="SMART" id="SM00324">
    <property type="entry name" value="RhoGAP"/>
    <property type="match status" value="1"/>
</dbReference>
<evidence type="ECO:0000259" key="3">
    <source>
        <dbReference type="PROSITE" id="PS50238"/>
    </source>
</evidence>
<keyword evidence="1" id="KW-0343">GTPase activation</keyword>
<reference evidence="4 5" key="1">
    <citation type="submission" date="2014-04" db="EMBL/GenBank/DDBJ databases">
        <authorList>
            <consortium name="DOE Joint Genome Institute"/>
            <person name="Kuo A."/>
            <person name="Girlanda M."/>
            <person name="Perotto S."/>
            <person name="Kohler A."/>
            <person name="Nagy L.G."/>
            <person name="Floudas D."/>
            <person name="Copeland A."/>
            <person name="Barry K.W."/>
            <person name="Cichocki N."/>
            <person name="Veneault-Fourrey C."/>
            <person name="LaButti K."/>
            <person name="Lindquist E.A."/>
            <person name="Lipzen A."/>
            <person name="Lundell T."/>
            <person name="Morin E."/>
            <person name="Murat C."/>
            <person name="Sun H."/>
            <person name="Tunlid A."/>
            <person name="Henrissat B."/>
            <person name="Grigoriev I.V."/>
            <person name="Hibbett D.S."/>
            <person name="Martin F."/>
            <person name="Nordberg H.P."/>
            <person name="Cantor M.N."/>
            <person name="Hua S.X."/>
        </authorList>
    </citation>
    <scope>NUCLEOTIDE SEQUENCE [LARGE SCALE GENOMIC DNA]</scope>
    <source>
        <strain evidence="4 5">MUT 4182</strain>
    </source>
</reference>
<dbReference type="InterPro" id="IPR008936">
    <property type="entry name" value="Rho_GTPase_activation_prot"/>
</dbReference>
<evidence type="ECO:0000313" key="5">
    <source>
        <dbReference type="Proteomes" id="UP000054248"/>
    </source>
</evidence>
<dbReference type="CDD" id="cd00159">
    <property type="entry name" value="RhoGAP"/>
    <property type="match status" value="1"/>
</dbReference>
<dbReference type="GO" id="GO:0007165">
    <property type="term" value="P:signal transduction"/>
    <property type="evidence" value="ECO:0007669"/>
    <property type="project" value="InterPro"/>
</dbReference>
<dbReference type="PROSITE" id="PS50238">
    <property type="entry name" value="RHOGAP"/>
    <property type="match status" value="1"/>
</dbReference>
<feature type="region of interest" description="Disordered" evidence="2">
    <location>
        <begin position="227"/>
        <end position="348"/>
    </location>
</feature>
<sequence>MSRDEHRGIEPIGLAQETVPRLVRLCIQDIDARGLDVEGIYRVSGRLTNVHELRHLVEKDESDFRIDPQRHDVFCVCSLLKQYLRELTEPVFRLPLPERIQLTEEREEHIQNGFKVLRNKMRRLPPVHQATLRMLIEHLARVAARRDQNKMDPKNLSIVFGGLLFGEDEMPKDGNVLTVTQTKDTVLEDMIAHAAKLFEDSQIMSPPLAPVPMEEPVFVDYGTGYTRVYDRPKRPERNQDFAPAPSTRADHSIHPGSRRTPNGSTSSSPRAPLSPRTVDTSLEGADTSDDGRPPPPPPAEEKRRFDGMYFTGDLRPASREGYRGDSPRRSIDTSASSSPRKSPKKVAQ</sequence>
<reference evidence="5" key="2">
    <citation type="submission" date="2015-01" db="EMBL/GenBank/DDBJ databases">
        <title>Evolutionary Origins and Diversification of the Mycorrhizal Mutualists.</title>
        <authorList>
            <consortium name="DOE Joint Genome Institute"/>
            <consortium name="Mycorrhizal Genomics Consortium"/>
            <person name="Kohler A."/>
            <person name="Kuo A."/>
            <person name="Nagy L.G."/>
            <person name="Floudas D."/>
            <person name="Copeland A."/>
            <person name="Barry K.W."/>
            <person name="Cichocki N."/>
            <person name="Veneault-Fourrey C."/>
            <person name="LaButti K."/>
            <person name="Lindquist E.A."/>
            <person name="Lipzen A."/>
            <person name="Lundell T."/>
            <person name="Morin E."/>
            <person name="Murat C."/>
            <person name="Riley R."/>
            <person name="Ohm R."/>
            <person name="Sun H."/>
            <person name="Tunlid A."/>
            <person name="Henrissat B."/>
            <person name="Grigoriev I.V."/>
            <person name="Hibbett D.S."/>
            <person name="Martin F."/>
        </authorList>
    </citation>
    <scope>NUCLEOTIDE SEQUENCE [LARGE SCALE GENOMIC DNA]</scope>
    <source>
        <strain evidence="5">MUT 4182</strain>
    </source>
</reference>
<dbReference type="PANTHER" id="PTHR23176:SF134">
    <property type="entry name" value="RHO-TYPE GTPASE-ACTIVATING PROTEIN"/>
    <property type="match status" value="1"/>
</dbReference>